<name>A0A4R6BTA0_9STAP</name>
<dbReference type="EMBL" id="SCWB01000013">
    <property type="protein sequence ID" value="TDM07681.1"/>
    <property type="molecule type" value="Genomic_DNA"/>
</dbReference>
<proteinExistence type="predicted"/>
<evidence type="ECO:0000313" key="2">
    <source>
        <dbReference type="EMBL" id="TDM07681.1"/>
    </source>
</evidence>
<keyword evidence="3" id="KW-1185">Reference proteome</keyword>
<dbReference type="RefSeq" id="WP_133444196.1">
    <property type="nucleotide sequence ID" value="NZ_SCWB01000013.1"/>
</dbReference>
<dbReference type="AlphaFoldDB" id="A0A4R6BTA0"/>
<dbReference type="OrthoDB" id="2417706at2"/>
<dbReference type="Proteomes" id="UP000294802">
    <property type="component" value="Unassembled WGS sequence"/>
</dbReference>
<sequence>MEIVKRRGQERWQHQLMRTALNETERLDVQKQQQGLNGEKLFEELVMRYVDHGSAYFDLRLTVFDKEFQIDCLIVMQDDIYIFEVKWSNYDIVVKDGRYYFSDTMNEITSYSLQKDRTPKLINEFLKKHQLNYTWHYYHVFINPEQQVYGVQQVDHCFHYYTAISLLRQTSAVPCFYPHDHLHDILIKEHIVKSRHEKDYSIEFKDCGKGVLCECGTRFLEKCSNRLYTCHCGKHYSADKYLKLAAAELELLFPDQPLNVRHMMIWTENSVSRKTVSRFLSKSYQKIGQKKGTHYKKLMQ</sequence>
<feature type="domain" description="NERD" evidence="1">
    <location>
        <begin position="35"/>
        <end position="141"/>
    </location>
</feature>
<dbReference type="Pfam" id="PF08378">
    <property type="entry name" value="NERD"/>
    <property type="match status" value="1"/>
</dbReference>
<evidence type="ECO:0000313" key="3">
    <source>
        <dbReference type="Proteomes" id="UP000294802"/>
    </source>
</evidence>
<gene>
    <name evidence="2" type="ORF">ERX29_08035</name>
</gene>
<dbReference type="InterPro" id="IPR011528">
    <property type="entry name" value="NERD"/>
</dbReference>
<reference evidence="2 3" key="1">
    <citation type="submission" date="2019-01" db="EMBL/GenBank/DDBJ databases">
        <title>Draft genome sequences of the type strains of six Macrococcus species.</title>
        <authorList>
            <person name="Mazhar S."/>
            <person name="Altermann E."/>
            <person name="Hill C."/>
            <person name="Mcauliffe O."/>
        </authorList>
    </citation>
    <scope>NUCLEOTIDE SEQUENCE [LARGE SCALE GENOMIC DNA]</scope>
    <source>
        <strain evidence="2 3">CCM4815</strain>
    </source>
</reference>
<protein>
    <submittedName>
        <fullName evidence="2">NERD domain-containing protein</fullName>
    </submittedName>
</protein>
<evidence type="ECO:0000259" key="1">
    <source>
        <dbReference type="Pfam" id="PF08378"/>
    </source>
</evidence>
<comment type="caution">
    <text evidence="2">The sequence shown here is derived from an EMBL/GenBank/DDBJ whole genome shotgun (WGS) entry which is preliminary data.</text>
</comment>
<accession>A0A4R6BTA0</accession>
<organism evidence="2 3">
    <name type="scientific">Macrococcus lamae</name>
    <dbReference type="NCBI Taxonomy" id="198484"/>
    <lineage>
        <taxon>Bacteria</taxon>
        <taxon>Bacillati</taxon>
        <taxon>Bacillota</taxon>
        <taxon>Bacilli</taxon>
        <taxon>Bacillales</taxon>
        <taxon>Staphylococcaceae</taxon>
        <taxon>Macrococcus</taxon>
    </lineage>
</organism>